<geneLocation type="plasmid" evidence="2">
    <name>pJIR4150</name>
</geneLocation>
<reference evidence="2" key="1">
    <citation type="submission" date="2015-03" db="EMBL/GenBank/DDBJ databases">
        <authorList>
            <person name="Murphy D."/>
        </authorList>
    </citation>
    <scope>NUCLEOTIDE SEQUENCE</scope>
    <source>
        <strain evidence="2">JIR12708</strain>
        <plasmid evidence="2">pJIR4150</plasmid>
    </source>
</reference>
<keyword evidence="1" id="KW-1133">Transmembrane helix</keyword>
<dbReference type="RefSeq" id="WP_110003814.1">
    <property type="nucleotide sequence ID" value="NZ_CATNZR010000067.1"/>
</dbReference>
<keyword evidence="2" id="KW-0614">Plasmid</keyword>
<proteinExistence type="predicted"/>
<organism evidence="2">
    <name type="scientific">Clostridium perfringens</name>
    <dbReference type="NCBI Taxonomy" id="1502"/>
    <lineage>
        <taxon>Bacteria</taxon>
        <taxon>Bacillati</taxon>
        <taxon>Bacillota</taxon>
        <taxon>Clostridia</taxon>
        <taxon>Eubacteriales</taxon>
        <taxon>Clostridiaceae</taxon>
        <taxon>Clostridium</taxon>
    </lineage>
</organism>
<dbReference type="EMBL" id="LN835295">
    <property type="protein sequence ID" value="CRG98277.1"/>
    <property type="molecule type" value="Genomic_DNA"/>
</dbReference>
<sequence>MSIYKLFKNILIYCTLIYFVYISFKVFFGKLNIKNYFLEDNLEFIIKRIINIILNLIVVTLAFIGLYYIATVDLKFYSNIGAFILMILIIKFSIDFSFYILNNKFIKSLTEKIFNKNKKD</sequence>
<reference evidence="2" key="2">
    <citation type="submission" date="2015-09" db="EMBL/GenBank/DDBJ databases">
        <title>Functional analysis of a bacitracin resistant determinant located on ICECp1, a novel Tn916-like element from a conjugative plasmid in Clostridium perfringens.</title>
        <authorList>
            <person name="Han X."/>
            <person name="Du X.-D."/>
            <person name="Southey L."/>
            <person name="Bulach D.M."/>
            <person name="Seemann T."/>
            <person name="Yan X.-X."/>
            <person name="Bannam T.L."/>
            <person name="Rood J.I."/>
        </authorList>
    </citation>
    <scope>NUCLEOTIDE SEQUENCE [LARGE SCALE GENOMIC DNA]</scope>
    <source>
        <strain evidence="2">JIR12708</strain>
        <plasmid evidence="2">pJIR4150</plasmid>
    </source>
</reference>
<name>A0A0K2Y4C2_CLOPF</name>
<keyword evidence="1" id="KW-0812">Transmembrane</keyword>
<protein>
    <submittedName>
        <fullName evidence="2">Uncharacterized protein</fullName>
    </submittedName>
</protein>
<feature type="transmembrane region" description="Helical" evidence="1">
    <location>
        <begin position="76"/>
        <end position="101"/>
    </location>
</feature>
<evidence type="ECO:0000256" key="1">
    <source>
        <dbReference type="SAM" id="Phobius"/>
    </source>
</evidence>
<accession>A0A0K2Y4C2</accession>
<feature type="transmembrane region" description="Helical" evidence="1">
    <location>
        <begin position="49"/>
        <end position="70"/>
    </location>
</feature>
<evidence type="ECO:0000313" key="2">
    <source>
        <dbReference type="EMBL" id="CRG98277.1"/>
    </source>
</evidence>
<dbReference type="AlphaFoldDB" id="A0A0K2Y4C2"/>
<keyword evidence="1" id="KW-0472">Membrane</keyword>
<feature type="transmembrane region" description="Helical" evidence="1">
    <location>
        <begin position="6"/>
        <end position="28"/>
    </location>
</feature>